<feature type="region of interest" description="Disordered" evidence="1">
    <location>
        <begin position="15"/>
        <end position="38"/>
    </location>
</feature>
<evidence type="ECO:0000256" key="1">
    <source>
        <dbReference type="SAM" id="MobiDB-lite"/>
    </source>
</evidence>
<keyword evidence="4" id="KW-1185">Reference proteome</keyword>
<reference evidence="3" key="1">
    <citation type="submission" date="2020-06" db="EMBL/GenBank/DDBJ databases">
        <title>Legume-microbial interactions unlock mineral nutrients during tropical forest succession.</title>
        <authorList>
            <person name="Epihov D.Z."/>
        </authorList>
    </citation>
    <scope>NUCLEOTIDE SEQUENCE [LARGE SCALE GENOMIC DNA]</scope>
    <source>
        <strain evidence="3">Pan2503</strain>
    </source>
</reference>
<organism evidence="3 4">
    <name type="scientific">Candidatus Acidiferrum panamense</name>
    <dbReference type="NCBI Taxonomy" id="2741543"/>
    <lineage>
        <taxon>Bacteria</taxon>
        <taxon>Pseudomonadati</taxon>
        <taxon>Acidobacteriota</taxon>
        <taxon>Terriglobia</taxon>
        <taxon>Candidatus Acidiferrales</taxon>
        <taxon>Candidatus Acidiferrum</taxon>
    </lineage>
</organism>
<dbReference type="Pfam" id="PF21979">
    <property type="entry name" value="Hfq_1"/>
    <property type="match status" value="1"/>
</dbReference>
<name>A0A7V8NXG7_9BACT</name>
<dbReference type="Gene3D" id="2.30.30.100">
    <property type="match status" value="1"/>
</dbReference>
<feature type="domain" description="Hfq-related" evidence="2">
    <location>
        <begin position="50"/>
        <end position="97"/>
    </location>
</feature>
<dbReference type="InterPro" id="IPR010920">
    <property type="entry name" value="LSM_dom_sf"/>
</dbReference>
<evidence type="ECO:0000259" key="2">
    <source>
        <dbReference type="Pfam" id="PF21979"/>
    </source>
</evidence>
<dbReference type="AlphaFoldDB" id="A0A7V8NXG7"/>
<comment type="caution">
    <text evidence="3">The sequence shown here is derived from an EMBL/GenBank/DDBJ whole genome shotgun (WGS) entry which is preliminary data.</text>
</comment>
<gene>
    <name evidence="3" type="ORF">HRJ53_30165</name>
</gene>
<sequence length="101" mass="11869">MEAVNRKLIRPSLNEIKEQIAPPRRGQQQKKPVPPDQTNAENFYYVKQMQAKTPMVFVLRDGETLHGTIEWYDKCCLKVNRNGEPNLLLYKPSIKYMYKEA</sequence>
<dbReference type="SUPFAM" id="SSF50182">
    <property type="entry name" value="Sm-like ribonucleoproteins"/>
    <property type="match status" value="1"/>
</dbReference>
<dbReference type="Proteomes" id="UP000567293">
    <property type="component" value="Unassembled WGS sequence"/>
</dbReference>
<proteinExistence type="predicted"/>
<evidence type="ECO:0000313" key="3">
    <source>
        <dbReference type="EMBL" id="MBA0089277.1"/>
    </source>
</evidence>
<evidence type="ECO:0000313" key="4">
    <source>
        <dbReference type="Proteomes" id="UP000567293"/>
    </source>
</evidence>
<accession>A0A7V8NXG7</accession>
<dbReference type="EMBL" id="JACDQQ010002912">
    <property type="protein sequence ID" value="MBA0089277.1"/>
    <property type="molecule type" value="Genomic_DNA"/>
</dbReference>
<protein>
    <submittedName>
        <fullName evidence="3">RNA chaperone Hfq</fullName>
    </submittedName>
</protein>
<dbReference type="InterPro" id="IPR053840">
    <property type="entry name" value="Hfq_1"/>
</dbReference>